<dbReference type="Proteomes" id="UP000057910">
    <property type="component" value="Unassembled WGS sequence"/>
</dbReference>
<accession>A0ABD4E1G7</accession>
<protein>
    <recommendedName>
        <fullName evidence="4">Single-stranded DNA-binding protein</fullName>
    </recommendedName>
</protein>
<feature type="region of interest" description="Disordered" evidence="1">
    <location>
        <begin position="195"/>
        <end position="233"/>
    </location>
</feature>
<organism evidence="2 3">
    <name type="scientific">Burkholderia ubonensis</name>
    <dbReference type="NCBI Taxonomy" id="101571"/>
    <lineage>
        <taxon>Bacteria</taxon>
        <taxon>Pseudomonadati</taxon>
        <taxon>Pseudomonadota</taxon>
        <taxon>Betaproteobacteria</taxon>
        <taxon>Burkholderiales</taxon>
        <taxon>Burkholderiaceae</taxon>
        <taxon>Burkholderia</taxon>
        <taxon>Burkholderia cepacia complex</taxon>
    </lineage>
</organism>
<sequence>MNLIPLPGGHMGEFFGALAAAQGTFLPIEKNKDVTIRPRDKAAYSFKYADLAEILDKTKAGRAENKLALTQLVTNKPPHVGGVMIRTILGHISGARIEAVLDVPRGREGEVKDFGGYITYLRRYIVGPMLGVAADDDLDENGDGHGVPDEAEGDLKGGYSPTSSRNLAPTNPAESPVLRDAKSVRDLTTKFNQFSAENKQRFREHYERRLEELDPSTGKPAAAAATDAQKDDL</sequence>
<proteinExistence type="predicted"/>
<dbReference type="EMBL" id="LPAD01000071">
    <property type="protein sequence ID" value="KVN83476.1"/>
    <property type="molecule type" value="Genomic_DNA"/>
</dbReference>
<evidence type="ECO:0000313" key="3">
    <source>
        <dbReference type="Proteomes" id="UP000057910"/>
    </source>
</evidence>
<evidence type="ECO:0000313" key="2">
    <source>
        <dbReference type="EMBL" id="KVN83476.1"/>
    </source>
</evidence>
<gene>
    <name evidence="2" type="ORF">WJ68_16320</name>
</gene>
<dbReference type="AlphaFoldDB" id="A0ABD4E1G7"/>
<evidence type="ECO:0000256" key="1">
    <source>
        <dbReference type="SAM" id="MobiDB-lite"/>
    </source>
</evidence>
<dbReference type="Pfam" id="PF04404">
    <property type="entry name" value="ERF"/>
    <property type="match status" value="1"/>
</dbReference>
<comment type="caution">
    <text evidence="2">The sequence shown here is derived from an EMBL/GenBank/DDBJ whole genome shotgun (WGS) entry which is preliminary data.</text>
</comment>
<dbReference type="InterPro" id="IPR007499">
    <property type="entry name" value="ERF_bacteria_virus"/>
</dbReference>
<reference evidence="2 3" key="1">
    <citation type="submission" date="2015-11" db="EMBL/GenBank/DDBJ databases">
        <title>Expanding the genomic diversity of Burkholderia species for the development of highly accurate diagnostics.</title>
        <authorList>
            <person name="Sahl J."/>
            <person name="Keim P."/>
            <person name="Wagner D."/>
        </authorList>
    </citation>
    <scope>NUCLEOTIDE SEQUENCE [LARGE SCALE GENOMIC DNA]</scope>
    <source>
        <strain evidence="2 3">MSMB1585WGS</strain>
    </source>
</reference>
<feature type="compositionally biased region" description="Basic and acidic residues" evidence="1">
    <location>
        <begin position="198"/>
        <end position="212"/>
    </location>
</feature>
<evidence type="ECO:0008006" key="4">
    <source>
        <dbReference type="Google" id="ProtNLM"/>
    </source>
</evidence>
<feature type="compositionally biased region" description="Polar residues" evidence="1">
    <location>
        <begin position="160"/>
        <end position="173"/>
    </location>
</feature>
<feature type="region of interest" description="Disordered" evidence="1">
    <location>
        <begin position="136"/>
        <end position="180"/>
    </location>
</feature>
<name>A0ABD4E1G7_9BURK</name>